<sequence length="40" mass="4607">MTGSLPNNKLKLVQAWAEIHTLELITMWDSKSFHSIKPLQ</sequence>
<proteinExistence type="predicted"/>
<dbReference type="Pfam" id="PF13711">
    <property type="entry name" value="DUF4160"/>
    <property type="match status" value="1"/>
</dbReference>
<evidence type="ECO:0000313" key="2">
    <source>
        <dbReference type="Proteomes" id="UP001623559"/>
    </source>
</evidence>
<dbReference type="RefSeq" id="WP_406777974.1">
    <property type="nucleotide sequence ID" value="NZ_JBEWZG010000002.1"/>
</dbReference>
<reference evidence="1 2" key="1">
    <citation type="submission" date="2024-07" db="EMBL/GenBank/DDBJ databases">
        <authorList>
            <person name="Pitt A."/>
            <person name="Hahn M.W."/>
        </authorList>
    </citation>
    <scope>NUCLEOTIDE SEQUENCE [LARGE SCALE GENOMIC DNA]</scope>
    <source>
        <strain evidence="1 2">2-AUSEE-184A6</strain>
    </source>
</reference>
<organism evidence="1 2">
    <name type="scientific">Aquirufa novilacunae</name>
    <dbReference type="NCBI Taxonomy" id="3139305"/>
    <lineage>
        <taxon>Bacteria</taxon>
        <taxon>Pseudomonadati</taxon>
        <taxon>Bacteroidota</taxon>
        <taxon>Cytophagia</taxon>
        <taxon>Cytophagales</taxon>
        <taxon>Flectobacillaceae</taxon>
        <taxon>Aquirufa</taxon>
    </lineage>
</organism>
<protein>
    <submittedName>
        <fullName evidence="1">DUF4160 domain-containing protein</fullName>
    </submittedName>
</protein>
<dbReference type="EMBL" id="JBEWZG010000002">
    <property type="protein sequence ID" value="MFL0206397.1"/>
    <property type="molecule type" value="Genomic_DNA"/>
</dbReference>
<name>A0ABW8SVG2_9BACT</name>
<dbReference type="Proteomes" id="UP001623559">
    <property type="component" value="Unassembled WGS sequence"/>
</dbReference>
<dbReference type="InterPro" id="IPR025427">
    <property type="entry name" value="DUF4160"/>
</dbReference>
<gene>
    <name evidence="1" type="ORF">V7S74_06545</name>
</gene>
<accession>A0ABW8SVG2</accession>
<comment type="caution">
    <text evidence="1">The sequence shown here is derived from an EMBL/GenBank/DDBJ whole genome shotgun (WGS) entry which is preliminary data.</text>
</comment>
<evidence type="ECO:0000313" key="1">
    <source>
        <dbReference type="EMBL" id="MFL0206397.1"/>
    </source>
</evidence>